<dbReference type="AlphaFoldDB" id="A0AAD8H9X2"/>
<evidence type="ECO:0000313" key="3">
    <source>
        <dbReference type="EMBL" id="KAK1363189.1"/>
    </source>
</evidence>
<dbReference type="Pfam" id="PF10551">
    <property type="entry name" value="MULE"/>
    <property type="match status" value="1"/>
</dbReference>
<reference evidence="3" key="1">
    <citation type="submission" date="2023-02" db="EMBL/GenBank/DDBJ databases">
        <title>Genome of toxic invasive species Heracleum sosnowskyi carries increased number of genes despite the absence of recent whole-genome duplications.</title>
        <authorList>
            <person name="Schelkunov M."/>
            <person name="Shtratnikova V."/>
            <person name="Makarenko M."/>
            <person name="Klepikova A."/>
            <person name="Omelchenko D."/>
            <person name="Novikova G."/>
            <person name="Obukhova E."/>
            <person name="Bogdanov V."/>
            <person name="Penin A."/>
            <person name="Logacheva M."/>
        </authorList>
    </citation>
    <scope>NUCLEOTIDE SEQUENCE</scope>
    <source>
        <strain evidence="3">Hsosn_3</strain>
        <tissue evidence="3">Leaf</tissue>
    </source>
</reference>
<evidence type="ECO:0000256" key="1">
    <source>
        <dbReference type="PROSITE-ProRule" id="PRU00325"/>
    </source>
</evidence>
<keyword evidence="1" id="KW-0863">Zinc-finger</keyword>
<keyword evidence="1" id="KW-0862">Zinc</keyword>
<dbReference type="EMBL" id="JAUIZM010000009">
    <property type="protein sequence ID" value="KAK1363189.1"/>
    <property type="molecule type" value="Genomic_DNA"/>
</dbReference>
<protein>
    <recommendedName>
        <fullName evidence="2">SWIM-type domain-containing protein</fullName>
    </recommendedName>
</protein>
<dbReference type="InterPro" id="IPR004330">
    <property type="entry name" value="FAR1_DNA_bnd_dom"/>
</dbReference>
<accession>A0AAD8H9X2</accession>
<sequence length="764" mass="87499">MITTDLMKISENQGSSCCDSSLINSEISNGVSTDLSLTESECSETNYIVSPGGKRYYKPRCVGDIGIPFTNQVFETLDKGYKFYKQYARLGGFGVRKTTEKKDDDNKTILLKHYVCSNEGFNDPNDHNSDKVVQRRRTGSQRCGCKAKMVLKYIHGGTYYVFSFVEIHNHPLATENGRQFLRINREMTTILRNFAFDASKVNIGMSKSFTFAKELVGGYSNIGATLRDFRNFNRDVKEFVGERDGQMIIDKFKVNQETSESFYIAYEIDSSGHLTKLFWADAIGQRNYELYGDAVSFDATFDTNKYNMIFAPFTGVDKHYKCVTFAACLLSQESIEDYTWAFDHFVKAMGRNPVVIVTNQCAAMKVAVPASFSAKNGLIESRHRLCMWHIMQKFPIKGNIFFKKEVMQPFKLTVFANADGVLVIIGVLQLGNRLCKETDFMEKMKKYIWSSILEIDEFEKGCESVINEFKLEGNKWLSDMYAIRSSWIPAFFREKPMFGLMRTTSRSESENFFFGQFHKQGDTLCEFWIRFQTAMERQRNETARLDHESKSTIPTTLSTWYIEDDAADLFTRAIFYKVQEEIILSCLDMQIKRMEEIDGVTHLEIRGVKVKDKLFKVSVSRNHAVCSCQKFVMCGIVCRHAFCGLKQIGVTKFPRSLVLNRWMKIAESGTLSISVSNDYFKMEQVSLKLTNIWFDFRQEVNKAGVQVGRLDYVQKTITQLNKDLDDGGDVVEFTKKDHMATMIGQQPVGELNVLPPKVCKNKGN</sequence>
<evidence type="ECO:0000313" key="4">
    <source>
        <dbReference type="Proteomes" id="UP001237642"/>
    </source>
</evidence>
<feature type="domain" description="SWIM-type" evidence="2">
    <location>
        <begin position="615"/>
        <end position="649"/>
    </location>
</feature>
<evidence type="ECO:0000259" key="2">
    <source>
        <dbReference type="PROSITE" id="PS50966"/>
    </source>
</evidence>
<gene>
    <name evidence="3" type="ORF">POM88_038750</name>
</gene>
<dbReference type="InterPro" id="IPR007527">
    <property type="entry name" value="Znf_SWIM"/>
</dbReference>
<dbReference type="Pfam" id="PF03101">
    <property type="entry name" value="FAR1"/>
    <property type="match status" value="1"/>
</dbReference>
<dbReference type="PROSITE" id="PS50966">
    <property type="entry name" value="ZF_SWIM"/>
    <property type="match status" value="1"/>
</dbReference>
<reference evidence="3" key="2">
    <citation type="submission" date="2023-05" db="EMBL/GenBank/DDBJ databases">
        <authorList>
            <person name="Schelkunov M.I."/>
        </authorList>
    </citation>
    <scope>NUCLEOTIDE SEQUENCE</scope>
    <source>
        <strain evidence="3">Hsosn_3</strain>
        <tissue evidence="3">Leaf</tissue>
    </source>
</reference>
<keyword evidence="4" id="KW-1185">Reference proteome</keyword>
<comment type="caution">
    <text evidence="3">The sequence shown here is derived from an EMBL/GenBank/DDBJ whole genome shotgun (WGS) entry which is preliminary data.</text>
</comment>
<proteinExistence type="predicted"/>
<name>A0AAD8H9X2_9APIA</name>
<dbReference type="GO" id="GO:0008270">
    <property type="term" value="F:zinc ion binding"/>
    <property type="evidence" value="ECO:0007669"/>
    <property type="project" value="UniProtKB-KW"/>
</dbReference>
<organism evidence="3 4">
    <name type="scientific">Heracleum sosnowskyi</name>
    <dbReference type="NCBI Taxonomy" id="360622"/>
    <lineage>
        <taxon>Eukaryota</taxon>
        <taxon>Viridiplantae</taxon>
        <taxon>Streptophyta</taxon>
        <taxon>Embryophyta</taxon>
        <taxon>Tracheophyta</taxon>
        <taxon>Spermatophyta</taxon>
        <taxon>Magnoliopsida</taxon>
        <taxon>eudicotyledons</taxon>
        <taxon>Gunneridae</taxon>
        <taxon>Pentapetalae</taxon>
        <taxon>asterids</taxon>
        <taxon>campanulids</taxon>
        <taxon>Apiales</taxon>
        <taxon>Apiaceae</taxon>
        <taxon>Apioideae</taxon>
        <taxon>apioid superclade</taxon>
        <taxon>Tordylieae</taxon>
        <taxon>Tordyliinae</taxon>
        <taxon>Heracleum</taxon>
    </lineage>
</organism>
<dbReference type="PANTHER" id="PTHR47718">
    <property type="entry name" value="OS01G0519700 PROTEIN"/>
    <property type="match status" value="1"/>
</dbReference>
<dbReference type="InterPro" id="IPR018289">
    <property type="entry name" value="MULE_transposase_dom"/>
</dbReference>
<dbReference type="Proteomes" id="UP001237642">
    <property type="component" value="Unassembled WGS sequence"/>
</dbReference>
<keyword evidence="1" id="KW-0479">Metal-binding</keyword>